<feature type="binding site" evidence="3">
    <location>
        <position position="248"/>
    </location>
    <ligand>
        <name>FAD</name>
        <dbReference type="ChEBI" id="CHEBI:57692"/>
    </ligand>
</feature>
<dbReference type="GO" id="GO:0006598">
    <property type="term" value="P:polyamine catabolic process"/>
    <property type="evidence" value="ECO:0007669"/>
    <property type="project" value="TreeGrafter"/>
</dbReference>
<reference evidence="7 8" key="1">
    <citation type="submission" date="2024-01" db="EMBL/GenBank/DDBJ databases">
        <title>A draft genome for a cacao thread blight-causing isolate of Paramarasmius palmivorus.</title>
        <authorList>
            <person name="Baruah I.K."/>
            <person name="Bukari Y."/>
            <person name="Amoako-Attah I."/>
            <person name="Meinhardt L.W."/>
            <person name="Bailey B.A."/>
            <person name="Cohen S.P."/>
        </authorList>
    </citation>
    <scope>NUCLEOTIDE SEQUENCE [LARGE SCALE GENOMIC DNA]</scope>
    <source>
        <strain evidence="7 8">GH-12</strain>
    </source>
</reference>
<dbReference type="InterPro" id="IPR050281">
    <property type="entry name" value="Flavin_monoamine_oxidase"/>
</dbReference>
<accession>A0AAW0CSZ2</accession>
<keyword evidence="4" id="KW-0285">Flavoprotein</keyword>
<feature type="chain" id="PRO_5044024362" description="Amine oxidase" evidence="5">
    <location>
        <begin position="20"/>
        <end position="496"/>
    </location>
</feature>
<dbReference type="PANTHER" id="PTHR10742">
    <property type="entry name" value="FLAVIN MONOAMINE OXIDASE"/>
    <property type="match status" value="1"/>
</dbReference>
<feature type="binding site" evidence="3">
    <location>
        <begin position="56"/>
        <end position="57"/>
    </location>
    <ligand>
        <name>FAD</name>
        <dbReference type="ChEBI" id="CHEBI:57692"/>
    </ligand>
</feature>
<feature type="signal peptide" evidence="5">
    <location>
        <begin position="1"/>
        <end position="19"/>
    </location>
</feature>
<dbReference type="InterPro" id="IPR036188">
    <property type="entry name" value="FAD/NAD-bd_sf"/>
</dbReference>
<dbReference type="SUPFAM" id="SSF54373">
    <property type="entry name" value="FAD-linked reductases, C-terminal domain"/>
    <property type="match status" value="1"/>
</dbReference>
<comment type="caution">
    <text evidence="7">The sequence shown here is derived from an EMBL/GenBank/DDBJ whole genome shotgun (WGS) entry which is preliminary data.</text>
</comment>
<keyword evidence="4" id="KW-0274">FAD</keyword>
<comment type="similarity">
    <text evidence="4">Belongs to the flavin monoamine oxidase family.</text>
</comment>
<dbReference type="InterPro" id="IPR002937">
    <property type="entry name" value="Amino_oxidase"/>
</dbReference>
<evidence type="ECO:0000256" key="3">
    <source>
        <dbReference type="PIRSR" id="PIRSR601613-1"/>
    </source>
</evidence>
<keyword evidence="2 4" id="KW-0560">Oxidoreductase</keyword>
<evidence type="ECO:0000313" key="8">
    <source>
        <dbReference type="Proteomes" id="UP001383192"/>
    </source>
</evidence>
<evidence type="ECO:0000256" key="1">
    <source>
        <dbReference type="ARBA" id="ARBA00001974"/>
    </source>
</evidence>
<comment type="cofactor">
    <cofactor evidence="1 4">
        <name>FAD</name>
        <dbReference type="ChEBI" id="CHEBI:57692"/>
    </cofactor>
</comment>
<evidence type="ECO:0000256" key="4">
    <source>
        <dbReference type="RuleBase" id="RU362067"/>
    </source>
</evidence>
<gene>
    <name evidence="7" type="ORF">VNI00_009050</name>
</gene>
<keyword evidence="8" id="KW-1185">Reference proteome</keyword>
<proteinExistence type="inferred from homology"/>
<evidence type="ECO:0000256" key="5">
    <source>
        <dbReference type="SAM" id="SignalP"/>
    </source>
</evidence>
<dbReference type="Gene3D" id="3.50.50.60">
    <property type="entry name" value="FAD/NAD(P)-binding domain"/>
    <property type="match status" value="1"/>
</dbReference>
<sequence length="496" mass="55528">MSTVLLLLWSALFSGGAFALPSQANHTVLILGGGVAGVIAARTLHTQGINDFLILEARDELGGRMMSHKLGNFTVELGANWIQGTQTDGGPANPIFELAEKHGVKTQLNDLYGSISFYNSKGPANFSEDSSEADNYFEAMVARAGERVDKSLVDLSARSGYSLSKARPLTPEQQAAEYFDWDFEYAQTPEESSWVAGALNNNYTYVVEQGGFSEDNLLSIDQRGFKYLIQAEAQSFLKAGQVQLNSVVSNISYSDSGVMVTLKDGRTYSGSYAICTFSLGVLQWNDVLFEPQFPDWKLEAIQSSVMATYTKIFLRFSEKFWFDTEMGLYADPERGRYTIWQSLDHVDFLPGSKIIFVTVTGDFSERIEALPDDQVRAEVLSVLGTMFPNRKLPHLEDFYFQRWHSDPLYRGTYSNWPPSFLPEHFDNLRANVDRLWFAGEATSFKYFGFLHGAYFEGRDIASQVAKCVKGGGCVDLKRTEAVKNPHPYLERSLDEL</sequence>
<dbReference type="EMBL" id="JAYKXP010000032">
    <property type="protein sequence ID" value="KAK7041761.1"/>
    <property type="molecule type" value="Genomic_DNA"/>
</dbReference>
<dbReference type="PRINTS" id="PR00757">
    <property type="entry name" value="AMINEOXDASEF"/>
</dbReference>
<evidence type="ECO:0000313" key="7">
    <source>
        <dbReference type="EMBL" id="KAK7041761.1"/>
    </source>
</evidence>
<dbReference type="InterPro" id="IPR001613">
    <property type="entry name" value="Flavin_amine_oxidase"/>
</dbReference>
<protein>
    <recommendedName>
        <fullName evidence="4">Amine oxidase</fullName>
        <ecNumber evidence="4">1.4.3.-</ecNumber>
    </recommendedName>
</protein>
<evidence type="ECO:0000259" key="6">
    <source>
        <dbReference type="Pfam" id="PF01593"/>
    </source>
</evidence>
<dbReference type="Gene3D" id="3.90.660.10">
    <property type="match status" value="1"/>
</dbReference>
<dbReference type="PANTHER" id="PTHR10742:SF313">
    <property type="entry name" value="AMINE OXIDASE"/>
    <property type="match status" value="1"/>
</dbReference>
<dbReference type="GO" id="GO:0016491">
    <property type="term" value="F:oxidoreductase activity"/>
    <property type="evidence" value="ECO:0007669"/>
    <property type="project" value="UniProtKB-KW"/>
</dbReference>
<name>A0AAW0CSZ2_9AGAR</name>
<dbReference type="SUPFAM" id="SSF51905">
    <property type="entry name" value="FAD/NAD(P)-binding domain"/>
    <property type="match status" value="1"/>
</dbReference>
<dbReference type="AlphaFoldDB" id="A0AAW0CSZ2"/>
<dbReference type="Proteomes" id="UP001383192">
    <property type="component" value="Unassembled WGS sequence"/>
</dbReference>
<dbReference type="Pfam" id="PF01593">
    <property type="entry name" value="Amino_oxidase"/>
    <property type="match status" value="1"/>
</dbReference>
<dbReference type="EC" id="1.4.3.-" evidence="4"/>
<feature type="domain" description="Amine oxidase" evidence="6">
    <location>
        <begin position="35"/>
        <end position="464"/>
    </location>
</feature>
<evidence type="ECO:0000256" key="2">
    <source>
        <dbReference type="ARBA" id="ARBA00023002"/>
    </source>
</evidence>
<keyword evidence="5" id="KW-0732">Signal</keyword>
<organism evidence="7 8">
    <name type="scientific">Paramarasmius palmivorus</name>
    <dbReference type="NCBI Taxonomy" id="297713"/>
    <lineage>
        <taxon>Eukaryota</taxon>
        <taxon>Fungi</taxon>
        <taxon>Dikarya</taxon>
        <taxon>Basidiomycota</taxon>
        <taxon>Agaricomycotina</taxon>
        <taxon>Agaricomycetes</taxon>
        <taxon>Agaricomycetidae</taxon>
        <taxon>Agaricales</taxon>
        <taxon>Marasmiineae</taxon>
        <taxon>Marasmiaceae</taxon>
        <taxon>Paramarasmius</taxon>
    </lineage>
</organism>